<gene>
    <name evidence="6" type="ORF">Cni_G14443</name>
</gene>
<evidence type="ECO:0000256" key="3">
    <source>
        <dbReference type="ARBA" id="ARBA00022833"/>
    </source>
</evidence>
<name>A0AAQ3QCE3_9LILI</name>
<evidence type="ECO:0000256" key="4">
    <source>
        <dbReference type="PROSITE-ProRule" id="PRU00325"/>
    </source>
</evidence>
<dbReference type="PANTHER" id="PTHR31973">
    <property type="entry name" value="POLYPROTEIN, PUTATIVE-RELATED"/>
    <property type="match status" value="1"/>
</dbReference>
<organism evidence="6 7">
    <name type="scientific">Canna indica</name>
    <name type="common">Indian-shot</name>
    <dbReference type="NCBI Taxonomy" id="4628"/>
    <lineage>
        <taxon>Eukaryota</taxon>
        <taxon>Viridiplantae</taxon>
        <taxon>Streptophyta</taxon>
        <taxon>Embryophyta</taxon>
        <taxon>Tracheophyta</taxon>
        <taxon>Spermatophyta</taxon>
        <taxon>Magnoliopsida</taxon>
        <taxon>Liliopsida</taxon>
        <taxon>Zingiberales</taxon>
        <taxon>Cannaceae</taxon>
        <taxon>Canna</taxon>
    </lineage>
</organism>
<keyword evidence="2 4" id="KW-0863">Zinc-finger</keyword>
<keyword evidence="7" id="KW-1185">Reference proteome</keyword>
<reference evidence="6 7" key="1">
    <citation type="submission" date="2023-10" db="EMBL/GenBank/DDBJ databases">
        <title>Chromosome-scale genome assembly provides insights into flower coloration mechanisms of Canna indica.</title>
        <authorList>
            <person name="Li C."/>
        </authorList>
    </citation>
    <scope>NUCLEOTIDE SEQUENCE [LARGE SCALE GENOMIC DNA]</scope>
    <source>
        <tissue evidence="6">Flower</tissue>
    </source>
</reference>
<dbReference type="EMBL" id="CP136893">
    <property type="protein sequence ID" value="WOL05714.1"/>
    <property type="molecule type" value="Genomic_DNA"/>
</dbReference>
<dbReference type="InterPro" id="IPR006564">
    <property type="entry name" value="Znf_PMZ"/>
</dbReference>
<dbReference type="PROSITE" id="PS50966">
    <property type="entry name" value="ZF_SWIM"/>
    <property type="match status" value="1"/>
</dbReference>
<protein>
    <recommendedName>
        <fullName evidence="5">SWIM-type domain-containing protein</fullName>
    </recommendedName>
</protein>
<dbReference type="Proteomes" id="UP001327560">
    <property type="component" value="Chromosome 4"/>
</dbReference>
<keyword evidence="1" id="KW-0479">Metal-binding</keyword>
<evidence type="ECO:0000313" key="6">
    <source>
        <dbReference type="EMBL" id="WOL05714.1"/>
    </source>
</evidence>
<accession>A0AAQ3QCE3</accession>
<proteinExistence type="predicted"/>
<dbReference type="SMART" id="SM00575">
    <property type="entry name" value="ZnF_PMZ"/>
    <property type="match status" value="1"/>
</dbReference>
<evidence type="ECO:0000313" key="7">
    <source>
        <dbReference type="Proteomes" id="UP001327560"/>
    </source>
</evidence>
<evidence type="ECO:0000256" key="1">
    <source>
        <dbReference type="ARBA" id="ARBA00022723"/>
    </source>
</evidence>
<keyword evidence="3" id="KW-0862">Zinc</keyword>
<evidence type="ECO:0000256" key="2">
    <source>
        <dbReference type="ARBA" id="ARBA00022771"/>
    </source>
</evidence>
<feature type="domain" description="SWIM-type" evidence="5">
    <location>
        <begin position="114"/>
        <end position="155"/>
    </location>
</feature>
<dbReference type="Pfam" id="PF04434">
    <property type="entry name" value="SWIM"/>
    <property type="match status" value="1"/>
</dbReference>
<dbReference type="PANTHER" id="PTHR31973:SF197">
    <property type="entry name" value="SWIM-TYPE DOMAIN-CONTAINING PROTEIN"/>
    <property type="match status" value="1"/>
</dbReference>
<dbReference type="AlphaFoldDB" id="A0AAQ3QCE3"/>
<sequence>MNELQATSLRAHEDFISVGVTKLCQAYISSSCKFDVVSNNISETFNGYILKARSKPIINMLEDIRRMLMARMQSKRELMLKSNDTICPTIRKKLEKNKKERKDCHVTPAGNMIFEVQSFDKSNVVNLVNRICSCRCWDINGIPCKHAISCILWLKEELEHYVHDYYKKDTYLKT</sequence>
<dbReference type="GO" id="GO:0008270">
    <property type="term" value="F:zinc ion binding"/>
    <property type="evidence" value="ECO:0007669"/>
    <property type="project" value="UniProtKB-KW"/>
</dbReference>
<dbReference type="InterPro" id="IPR007527">
    <property type="entry name" value="Znf_SWIM"/>
</dbReference>
<evidence type="ECO:0000259" key="5">
    <source>
        <dbReference type="PROSITE" id="PS50966"/>
    </source>
</evidence>